<dbReference type="EMBL" id="QSII01000024">
    <property type="protein sequence ID" value="RHC81523.1"/>
    <property type="molecule type" value="Genomic_DNA"/>
</dbReference>
<comment type="caution">
    <text evidence="1">The sequence shown here is derived from an EMBL/GenBank/DDBJ whole genome shotgun (WGS) entry which is preliminary data.</text>
</comment>
<evidence type="ECO:0000313" key="2">
    <source>
        <dbReference type="Proteomes" id="UP000286260"/>
    </source>
</evidence>
<dbReference type="InterPro" id="IPR036388">
    <property type="entry name" value="WH-like_DNA-bd_sf"/>
</dbReference>
<organism evidence="1 2">
    <name type="scientific">Parabacteroides merdae</name>
    <dbReference type="NCBI Taxonomy" id="46503"/>
    <lineage>
        <taxon>Bacteria</taxon>
        <taxon>Pseudomonadati</taxon>
        <taxon>Bacteroidota</taxon>
        <taxon>Bacteroidia</taxon>
        <taxon>Bacteroidales</taxon>
        <taxon>Tannerellaceae</taxon>
        <taxon>Parabacteroides</taxon>
    </lineage>
</organism>
<protein>
    <submittedName>
        <fullName evidence="1">Uncharacterized protein</fullName>
    </submittedName>
</protein>
<reference evidence="1 2" key="1">
    <citation type="submission" date="2018-08" db="EMBL/GenBank/DDBJ databases">
        <title>A genome reference for cultivated species of the human gut microbiota.</title>
        <authorList>
            <person name="Zou Y."/>
            <person name="Xue W."/>
            <person name="Luo G."/>
        </authorList>
    </citation>
    <scope>NUCLEOTIDE SEQUENCE [LARGE SCALE GENOMIC DNA]</scope>
    <source>
        <strain evidence="1 2">AM34-17</strain>
    </source>
</reference>
<proteinExistence type="predicted"/>
<name>A0A3R6B8M8_9BACT</name>
<dbReference type="Proteomes" id="UP000286260">
    <property type="component" value="Unassembled WGS sequence"/>
</dbReference>
<accession>A0A3R6B8M8</accession>
<sequence length="212" mass="25152">MYYDIPKEKKDISNFYVDKVRKYLHTLESFGFISISKDKIKGQFGTFEKCKYNLSNEHFFMVSNKLYNEPIKKELKGFLILLKSLTLNGTNLILYTLDELEKELKYSRRQISTYIKELKEFGYLQTEKKGISIVRDDLFPLLGSKAENYKNIIETFLSSKNPCVTKSMKQYIEAKKNNFRDIENKESFFLYVITGVPFKRKNKNKIKYEIVL</sequence>
<dbReference type="AlphaFoldDB" id="A0A3R6B8M8"/>
<dbReference type="Gene3D" id="1.10.10.10">
    <property type="entry name" value="Winged helix-like DNA-binding domain superfamily/Winged helix DNA-binding domain"/>
    <property type="match status" value="1"/>
</dbReference>
<evidence type="ECO:0000313" key="1">
    <source>
        <dbReference type="EMBL" id="RHC81523.1"/>
    </source>
</evidence>
<gene>
    <name evidence="1" type="ORF">DW828_15770</name>
</gene>